<dbReference type="PANTHER" id="PTHR13778">
    <property type="entry name" value="GLYCOSYLTRANSFERASE 8 DOMAIN-CONTAINING PROTEIN"/>
    <property type="match status" value="1"/>
</dbReference>
<evidence type="ECO:0000313" key="5">
    <source>
        <dbReference type="EMBL" id="MPA73538.1"/>
    </source>
</evidence>
<dbReference type="SUPFAM" id="SSF53448">
    <property type="entry name" value="Nucleotide-diphospho-sugar transferases"/>
    <property type="match status" value="1"/>
</dbReference>
<accession>A0A5B7BY60</accession>
<gene>
    <name evidence="5" type="ORF">Din_042979</name>
</gene>
<reference evidence="5" key="1">
    <citation type="submission" date="2019-08" db="EMBL/GenBank/DDBJ databases">
        <title>Reference gene set and small RNA set construction with multiple tissues from Davidia involucrata Baill.</title>
        <authorList>
            <person name="Yang H."/>
            <person name="Zhou C."/>
            <person name="Li G."/>
            <person name="Wang J."/>
            <person name="Gao P."/>
            <person name="Wang M."/>
            <person name="Wang R."/>
            <person name="Zhao Y."/>
        </authorList>
    </citation>
    <scope>NUCLEOTIDE SEQUENCE</scope>
    <source>
        <tissue evidence="5">Mixed with DoveR01_LX</tissue>
    </source>
</reference>
<dbReference type="InterPro" id="IPR029044">
    <property type="entry name" value="Nucleotide-diphossugar_trans"/>
</dbReference>
<dbReference type="AlphaFoldDB" id="A0A5B7BY60"/>
<dbReference type="EMBL" id="GHES01042979">
    <property type="protein sequence ID" value="MPA73538.1"/>
    <property type="molecule type" value="Transcribed_RNA"/>
</dbReference>
<evidence type="ECO:0000256" key="3">
    <source>
        <dbReference type="ARBA" id="ARBA00022679"/>
    </source>
</evidence>
<dbReference type="GO" id="GO:0005794">
    <property type="term" value="C:Golgi apparatus"/>
    <property type="evidence" value="ECO:0007669"/>
    <property type="project" value="TreeGrafter"/>
</dbReference>
<dbReference type="Gene3D" id="3.90.550.10">
    <property type="entry name" value="Spore Coat Polysaccharide Biosynthesis Protein SpsA, Chain A"/>
    <property type="match status" value="1"/>
</dbReference>
<dbReference type="GO" id="GO:0016757">
    <property type="term" value="F:glycosyltransferase activity"/>
    <property type="evidence" value="ECO:0007669"/>
    <property type="project" value="UniProtKB-KW"/>
</dbReference>
<feature type="region of interest" description="Disordered" evidence="4">
    <location>
        <begin position="1"/>
        <end position="37"/>
    </location>
</feature>
<dbReference type="InterPro" id="IPR050748">
    <property type="entry name" value="Glycosyltrans_8_dom-fam"/>
</dbReference>
<feature type="compositionally biased region" description="Polar residues" evidence="4">
    <location>
        <begin position="17"/>
        <end position="30"/>
    </location>
</feature>
<protein>
    <recommendedName>
        <fullName evidence="6">Hexosyltransferase</fullName>
    </recommendedName>
</protein>
<evidence type="ECO:0008006" key="6">
    <source>
        <dbReference type="Google" id="ProtNLM"/>
    </source>
</evidence>
<dbReference type="PANTHER" id="PTHR13778:SF47">
    <property type="entry name" value="LIPOPOLYSACCHARIDE 1,3-GALACTOSYLTRANSFERASE"/>
    <property type="match status" value="1"/>
</dbReference>
<sequence>MSSSSFSSRSATHRRPVQSTNDPILSSGSPQPAVEQAPNPRPISQFLAFGFIIVLGLLQFLPATHFRDPSDPFRKWVPFDPNLSSSSTESRNSSNENSSYYTKNGGNDGIVNIVTWMDCLDLRVLAVLANSTLSSSSYPELVSFHFFIPNGHDDKVSYYKLKVLFPHSNLEILGQEEIKREIMAAYSVGEYAGPTFDEIAPFVIPIVHPSLSKFIYVSPSVVMKGRIEELFGVKLSNYAIAASEDCSRRLSAYVNSDVLDAIQRSAAKPWVSGTPYAKDACLPDLSLVLIDVTKLEKDLVEAILWWSKVLNTSKRSSPHPAVALALYNKHLKLPPSWMVSNLTSSSEISSGRLILRYDWGGSVCSESGSVTIPKSDLGYIWKQYLPPMSNQILGKS</sequence>
<proteinExistence type="predicted"/>
<keyword evidence="3" id="KW-0808">Transferase</keyword>
<organism evidence="5">
    <name type="scientific">Davidia involucrata</name>
    <name type="common">Dove tree</name>
    <dbReference type="NCBI Taxonomy" id="16924"/>
    <lineage>
        <taxon>Eukaryota</taxon>
        <taxon>Viridiplantae</taxon>
        <taxon>Streptophyta</taxon>
        <taxon>Embryophyta</taxon>
        <taxon>Tracheophyta</taxon>
        <taxon>Spermatophyta</taxon>
        <taxon>Magnoliopsida</taxon>
        <taxon>eudicotyledons</taxon>
        <taxon>Gunneridae</taxon>
        <taxon>Pentapetalae</taxon>
        <taxon>asterids</taxon>
        <taxon>Cornales</taxon>
        <taxon>Nyssaceae</taxon>
        <taxon>Davidia</taxon>
    </lineage>
</organism>
<feature type="compositionally biased region" description="Low complexity" evidence="4">
    <location>
        <begin position="1"/>
        <end position="10"/>
    </location>
</feature>
<keyword evidence="2" id="KW-0328">Glycosyltransferase</keyword>
<evidence type="ECO:0000256" key="1">
    <source>
        <dbReference type="ARBA" id="ARBA00004877"/>
    </source>
</evidence>
<evidence type="ECO:0000256" key="2">
    <source>
        <dbReference type="ARBA" id="ARBA00022676"/>
    </source>
</evidence>
<name>A0A5B7BY60_DAVIN</name>
<comment type="pathway">
    <text evidence="1">Glycan metabolism; pectin biosynthesis.</text>
</comment>
<evidence type="ECO:0000256" key="4">
    <source>
        <dbReference type="SAM" id="MobiDB-lite"/>
    </source>
</evidence>